<accession>A0ABU9SR46</accession>
<gene>
    <name evidence="2" type="ORF">WNY77_03000</name>
</gene>
<proteinExistence type="predicted"/>
<dbReference type="Pfam" id="PF00248">
    <property type="entry name" value="Aldo_ket_red"/>
    <property type="match status" value="1"/>
</dbReference>
<protein>
    <submittedName>
        <fullName evidence="2">Aldo/keto reductase</fullName>
    </submittedName>
</protein>
<dbReference type="InterPro" id="IPR023210">
    <property type="entry name" value="NADP_OxRdtase_dom"/>
</dbReference>
<evidence type="ECO:0000313" key="2">
    <source>
        <dbReference type="EMBL" id="MEM5496358.1"/>
    </source>
</evidence>
<dbReference type="PROSITE" id="PS00063">
    <property type="entry name" value="ALDOKETO_REDUCTASE_3"/>
    <property type="match status" value="1"/>
</dbReference>
<dbReference type="Proteomes" id="UP001461163">
    <property type="component" value="Unassembled WGS sequence"/>
</dbReference>
<dbReference type="InterPro" id="IPR020471">
    <property type="entry name" value="AKR"/>
</dbReference>
<comment type="caution">
    <text evidence="2">The sequence shown here is derived from an EMBL/GenBank/DDBJ whole genome shotgun (WGS) entry which is preliminary data.</text>
</comment>
<dbReference type="PRINTS" id="PR00069">
    <property type="entry name" value="ALDKETRDTASE"/>
</dbReference>
<dbReference type="InterPro" id="IPR018170">
    <property type="entry name" value="Aldo/ket_reductase_CS"/>
</dbReference>
<keyword evidence="3" id="KW-1185">Reference proteome</keyword>
<dbReference type="EMBL" id="JBBMQS010000002">
    <property type="protein sequence ID" value="MEM5496358.1"/>
    <property type="molecule type" value="Genomic_DNA"/>
</dbReference>
<dbReference type="PROSITE" id="PS00798">
    <property type="entry name" value="ALDOKETO_REDUCTASE_1"/>
    <property type="match status" value="1"/>
</dbReference>
<dbReference type="InterPro" id="IPR036812">
    <property type="entry name" value="NAD(P)_OxRdtase_dom_sf"/>
</dbReference>
<feature type="domain" description="NADP-dependent oxidoreductase" evidence="1">
    <location>
        <begin position="11"/>
        <end position="297"/>
    </location>
</feature>
<organism evidence="2 3">
    <name type="scientific">Paraglaciecola mesophila</name>
    <dbReference type="NCBI Taxonomy" id="197222"/>
    <lineage>
        <taxon>Bacteria</taxon>
        <taxon>Pseudomonadati</taxon>
        <taxon>Pseudomonadota</taxon>
        <taxon>Gammaproteobacteria</taxon>
        <taxon>Alteromonadales</taxon>
        <taxon>Alteromonadaceae</taxon>
        <taxon>Paraglaciecola</taxon>
    </lineage>
</organism>
<reference evidence="2 3" key="1">
    <citation type="submission" date="2024-03" db="EMBL/GenBank/DDBJ databases">
        <title>Community enrichment and isolation of bacterial strains for fucoidan degradation.</title>
        <authorList>
            <person name="Sichert A."/>
        </authorList>
    </citation>
    <scope>NUCLEOTIDE SEQUENCE [LARGE SCALE GENOMIC DNA]</scope>
    <source>
        <strain evidence="2 3">AS12</strain>
    </source>
</reference>
<name>A0ABU9SR46_9ALTE</name>
<evidence type="ECO:0000259" key="1">
    <source>
        <dbReference type="Pfam" id="PF00248"/>
    </source>
</evidence>
<dbReference type="SUPFAM" id="SSF51430">
    <property type="entry name" value="NAD(P)-linked oxidoreductase"/>
    <property type="match status" value="1"/>
</dbReference>
<evidence type="ECO:0000313" key="3">
    <source>
        <dbReference type="Proteomes" id="UP001461163"/>
    </source>
</evidence>
<dbReference type="PIRSF" id="PIRSF000097">
    <property type="entry name" value="AKR"/>
    <property type="match status" value="1"/>
</dbReference>
<sequence>MSLSQSKMPKVGFGLWKIPQDICADAVYEAIKAGYRHLDSACDYGNEVQVGEGIKRAIDEGICTRDDLWITSKLWNTYHAKEHVQQAIERSLSDLKLDYLDLYLIHFPIAQPFVAFDDRYPPEWITDPSAANPKMELAPVPLFETWHAMESLVEKGLTKEIGVCNYNTGLLNDLMAYAKIKPAMLQVESHPYLTQERLMKLAKQYDIQVTAFSPLGALSYLELDMAGAAESVLEQSVVKAAAQRLGKTAAQVVLRWGVQRGNAIIPKTSKPERLVENLAIFDFELSQQEMDDINALNSNRRFNDPGHFCEEAFNTFYPIYD</sequence>
<dbReference type="Gene3D" id="3.20.20.100">
    <property type="entry name" value="NADP-dependent oxidoreductase domain"/>
    <property type="match status" value="1"/>
</dbReference>
<dbReference type="PROSITE" id="PS00062">
    <property type="entry name" value="ALDOKETO_REDUCTASE_2"/>
    <property type="match status" value="1"/>
</dbReference>
<dbReference type="RefSeq" id="WP_006991950.1">
    <property type="nucleotide sequence ID" value="NZ_JBBMQS010000002.1"/>
</dbReference>
<dbReference type="PANTHER" id="PTHR11732">
    <property type="entry name" value="ALDO/KETO REDUCTASE"/>
    <property type="match status" value="1"/>
</dbReference>